<dbReference type="GO" id="GO:0005737">
    <property type="term" value="C:cytoplasm"/>
    <property type="evidence" value="ECO:0007669"/>
    <property type="project" value="UniProtKB-SubCell"/>
</dbReference>
<dbReference type="GO" id="GO:0009089">
    <property type="term" value="P:lysine biosynthetic process via diaminopimelate"/>
    <property type="evidence" value="ECO:0007669"/>
    <property type="project" value="UniProtKB-UniRule"/>
</dbReference>
<feature type="binding site" evidence="12">
    <location>
        <begin position="77"/>
        <end position="79"/>
    </location>
    <ligand>
        <name>NAD(+)</name>
        <dbReference type="ChEBI" id="CHEBI:57540"/>
    </ligand>
</feature>
<dbReference type="GO" id="GO:0019877">
    <property type="term" value="P:diaminopimelate biosynthetic process"/>
    <property type="evidence" value="ECO:0007669"/>
    <property type="project" value="UniProtKB-UniRule"/>
</dbReference>
<dbReference type="CDD" id="cd02274">
    <property type="entry name" value="DHDPR_N"/>
    <property type="match status" value="1"/>
</dbReference>
<proteinExistence type="inferred from homology"/>
<evidence type="ECO:0000313" key="15">
    <source>
        <dbReference type="EMBL" id="HER95458.1"/>
    </source>
</evidence>
<evidence type="ECO:0000256" key="10">
    <source>
        <dbReference type="ARBA" id="ARBA00049080"/>
    </source>
</evidence>
<dbReference type="AlphaFoldDB" id="A0A7V2AZE8"/>
<keyword evidence="12" id="KW-0963">Cytoplasm</keyword>
<keyword evidence="2 12" id="KW-0028">Amino-acid biosynthesis</keyword>
<gene>
    <name evidence="12 15" type="primary">dapB</name>
    <name evidence="15" type="ORF">ENO59_02925</name>
</gene>
<evidence type="ECO:0000256" key="2">
    <source>
        <dbReference type="ARBA" id="ARBA00022605"/>
    </source>
</evidence>
<accession>A0A7V2AZE8</accession>
<dbReference type="EC" id="1.17.1.8" evidence="9 12"/>
<feature type="active site" description="Proton donor/acceptor" evidence="12">
    <location>
        <position position="137"/>
    </location>
</feature>
<feature type="binding site" evidence="12">
    <location>
        <position position="39"/>
    </location>
    <ligand>
        <name>NAD(+)</name>
        <dbReference type="ChEBI" id="CHEBI:57540"/>
    </ligand>
</feature>
<organism evidence="15">
    <name type="scientific">Rhodothermus marinus</name>
    <name type="common">Rhodothermus obamensis</name>
    <dbReference type="NCBI Taxonomy" id="29549"/>
    <lineage>
        <taxon>Bacteria</taxon>
        <taxon>Pseudomonadati</taxon>
        <taxon>Rhodothermota</taxon>
        <taxon>Rhodothermia</taxon>
        <taxon>Rhodothermales</taxon>
        <taxon>Rhodothermaceae</taxon>
        <taxon>Rhodothermus</taxon>
    </lineage>
</organism>
<comment type="caution">
    <text evidence="12">Lacks conserved residue(s) required for the propagation of feature annotation.</text>
</comment>
<dbReference type="InterPro" id="IPR000846">
    <property type="entry name" value="DapB_N"/>
</dbReference>
<dbReference type="HAMAP" id="MF_00102">
    <property type="entry name" value="DapB"/>
    <property type="match status" value="1"/>
</dbReference>
<dbReference type="GO" id="GO:0051287">
    <property type="term" value="F:NAD binding"/>
    <property type="evidence" value="ECO:0007669"/>
    <property type="project" value="UniProtKB-UniRule"/>
</dbReference>
<feature type="binding site" evidence="12">
    <location>
        <begin position="147"/>
        <end position="148"/>
    </location>
    <ligand>
        <name>(S)-2,3,4,5-tetrahydrodipicolinate</name>
        <dbReference type="ChEBI" id="CHEBI:16845"/>
    </ligand>
</feature>
<name>A0A7V2AZE8_RHOMR</name>
<evidence type="ECO:0000256" key="9">
    <source>
        <dbReference type="ARBA" id="ARBA00038983"/>
    </source>
</evidence>
<evidence type="ECO:0000256" key="1">
    <source>
        <dbReference type="ARBA" id="ARBA00006642"/>
    </source>
</evidence>
<evidence type="ECO:0000259" key="14">
    <source>
        <dbReference type="Pfam" id="PF05173"/>
    </source>
</evidence>
<keyword evidence="7 12" id="KW-0457">Lysine biosynthesis</keyword>
<keyword evidence="6 12" id="KW-0520">NAD</keyword>
<sequence length="256" mass="28125">MKLALVGTGNMGQAIEALAQRQGDEIVARFNEASPLPVDAEVSVLHGADVVLDFTLPHVVRAHIDAYCRWRIPAVIGTTGWYDQLEAVRQQVETHGAAVLYAPNFSLGVALLKHALQSILPLLERLPDYDVYIHEVHHTQKADSPSGTALMLAQRVIEGLSRKKRIEPETVHGRIASEALHVTSTRAGRVFGRHTVGICGPFDELIFEHRAASREGFAAGALQAARWLVGRRGFFSLDDMLHDWLKHTLSPATNPS</sequence>
<dbReference type="Gene3D" id="3.30.360.10">
    <property type="entry name" value="Dihydrodipicolinate Reductase, domain 2"/>
    <property type="match status" value="1"/>
</dbReference>
<comment type="function">
    <text evidence="12">Catalyzes the conversion of 4-hydroxy-tetrahydrodipicolinate (HTPA) to tetrahydrodipicolinate.</text>
</comment>
<dbReference type="NCBIfam" id="TIGR00036">
    <property type="entry name" value="dapB"/>
    <property type="match status" value="1"/>
</dbReference>
<evidence type="ECO:0000259" key="13">
    <source>
        <dbReference type="Pfam" id="PF01113"/>
    </source>
</evidence>
<dbReference type="PANTHER" id="PTHR20836:SF0">
    <property type="entry name" value="4-HYDROXY-TETRAHYDRODIPICOLINATE REDUCTASE 1, CHLOROPLASTIC-RELATED"/>
    <property type="match status" value="1"/>
</dbReference>
<comment type="similarity">
    <text evidence="1 12">Belongs to the DapB family.</text>
</comment>
<protein>
    <recommendedName>
        <fullName evidence="9 12">4-hydroxy-tetrahydrodipicolinate reductase</fullName>
        <shortName evidence="12">HTPA reductase</shortName>
        <ecNumber evidence="9 12">1.17.1.8</ecNumber>
    </recommendedName>
</protein>
<feature type="binding site" evidence="12">
    <location>
        <position position="138"/>
    </location>
    <ligand>
        <name>(S)-2,3,4,5-tetrahydrodipicolinate</name>
        <dbReference type="ChEBI" id="CHEBI:16845"/>
    </ligand>
</feature>
<keyword evidence="4 12" id="KW-0220">Diaminopimelate biosynthesis</keyword>
<evidence type="ECO:0000256" key="7">
    <source>
        <dbReference type="ARBA" id="ARBA00023154"/>
    </source>
</evidence>
<dbReference type="EMBL" id="DSGB01000003">
    <property type="protein sequence ID" value="HER95458.1"/>
    <property type="molecule type" value="Genomic_DNA"/>
</dbReference>
<evidence type="ECO:0000256" key="4">
    <source>
        <dbReference type="ARBA" id="ARBA00022915"/>
    </source>
</evidence>
<feature type="domain" description="Dihydrodipicolinate reductase N-terminal" evidence="13">
    <location>
        <begin position="1"/>
        <end position="105"/>
    </location>
</feature>
<dbReference type="InterPro" id="IPR036291">
    <property type="entry name" value="NAD(P)-bd_dom_sf"/>
</dbReference>
<dbReference type="Gene3D" id="3.40.50.720">
    <property type="entry name" value="NAD(P)-binding Rossmann-like Domain"/>
    <property type="match status" value="1"/>
</dbReference>
<evidence type="ECO:0000256" key="11">
    <source>
        <dbReference type="ARBA" id="ARBA00049396"/>
    </source>
</evidence>
<dbReference type="GO" id="GO:0050661">
    <property type="term" value="F:NADP binding"/>
    <property type="evidence" value="ECO:0007669"/>
    <property type="project" value="UniProtKB-UniRule"/>
</dbReference>
<dbReference type="InterPro" id="IPR022663">
    <property type="entry name" value="DapB_C"/>
</dbReference>
<dbReference type="InterPro" id="IPR023940">
    <property type="entry name" value="DHDPR_bac"/>
</dbReference>
<dbReference type="SUPFAM" id="SSF51735">
    <property type="entry name" value="NAD(P)-binding Rossmann-fold domains"/>
    <property type="match status" value="1"/>
</dbReference>
<evidence type="ECO:0000256" key="6">
    <source>
        <dbReference type="ARBA" id="ARBA00023027"/>
    </source>
</evidence>
<comment type="pathway">
    <text evidence="8 12">Amino-acid biosynthesis; L-lysine biosynthesis via DAP pathway; (S)-tetrahydrodipicolinate from L-aspartate: step 4/4.</text>
</comment>
<dbReference type="Pfam" id="PF05173">
    <property type="entry name" value="DapB_C"/>
    <property type="match status" value="1"/>
</dbReference>
<comment type="subunit">
    <text evidence="12">Homotetramer.</text>
</comment>
<evidence type="ECO:0000256" key="3">
    <source>
        <dbReference type="ARBA" id="ARBA00022857"/>
    </source>
</evidence>
<evidence type="ECO:0000256" key="8">
    <source>
        <dbReference type="ARBA" id="ARBA00037922"/>
    </source>
</evidence>
<comment type="catalytic activity">
    <reaction evidence="11 12">
        <text>(S)-2,3,4,5-tetrahydrodipicolinate + NAD(+) + H2O = (2S,4S)-4-hydroxy-2,3,4,5-tetrahydrodipicolinate + NADH + H(+)</text>
        <dbReference type="Rhea" id="RHEA:35323"/>
        <dbReference type="ChEBI" id="CHEBI:15377"/>
        <dbReference type="ChEBI" id="CHEBI:15378"/>
        <dbReference type="ChEBI" id="CHEBI:16845"/>
        <dbReference type="ChEBI" id="CHEBI:57540"/>
        <dbReference type="ChEBI" id="CHEBI:57945"/>
        <dbReference type="ChEBI" id="CHEBI:67139"/>
        <dbReference type="EC" id="1.17.1.8"/>
    </reaction>
</comment>
<dbReference type="GO" id="GO:0016726">
    <property type="term" value="F:oxidoreductase activity, acting on CH or CH2 groups, NAD or NADP as acceptor"/>
    <property type="evidence" value="ECO:0007669"/>
    <property type="project" value="UniProtKB-UniRule"/>
</dbReference>
<feature type="domain" description="Dihydrodipicolinate reductase C-terminal" evidence="14">
    <location>
        <begin position="108"/>
        <end position="241"/>
    </location>
</feature>
<keyword evidence="5 12" id="KW-0560">Oxidoreductase</keyword>
<dbReference type="PANTHER" id="PTHR20836">
    <property type="entry name" value="DIHYDRODIPICOLINATE REDUCTASE"/>
    <property type="match status" value="1"/>
</dbReference>
<dbReference type="Pfam" id="PF01113">
    <property type="entry name" value="DapB_N"/>
    <property type="match status" value="1"/>
</dbReference>
<evidence type="ECO:0000256" key="12">
    <source>
        <dbReference type="HAMAP-Rule" id="MF_00102"/>
    </source>
</evidence>
<keyword evidence="3 12" id="KW-0521">NADP</keyword>
<comment type="caution">
    <text evidence="15">The sequence shown here is derived from an EMBL/GenBank/DDBJ whole genome shotgun (WGS) entry which is preliminary data.</text>
</comment>
<comment type="subcellular location">
    <subcellularLocation>
        <location evidence="12">Cytoplasm</location>
    </subcellularLocation>
</comment>
<comment type="caution">
    <text evidence="12">Was originally thought to be a dihydrodipicolinate reductase (DHDPR), catalyzing the conversion of dihydrodipicolinate to tetrahydrodipicolinate. However, it was shown in E.coli that the substrate of the enzymatic reaction is not dihydrodipicolinate (DHDP) but in fact (2S,4S)-4-hydroxy-2,3,4,5-tetrahydrodipicolinic acid (HTPA), the product released by the DapA-catalyzed reaction.</text>
</comment>
<dbReference type="GO" id="GO:0008839">
    <property type="term" value="F:4-hydroxy-tetrahydrodipicolinate reductase"/>
    <property type="evidence" value="ECO:0007669"/>
    <property type="project" value="UniProtKB-UniRule"/>
</dbReference>
<feature type="active site" description="Proton donor" evidence="12">
    <location>
        <position position="141"/>
    </location>
</feature>
<dbReference type="PIRSF" id="PIRSF000161">
    <property type="entry name" value="DHPR"/>
    <property type="match status" value="1"/>
</dbReference>
<reference evidence="15" key="1">
    <citation type="journal article" date="2020" name="mSystems">
        <title>Genome- and Community-Level Interaction Insights into Carbon Utilization and Element Cycling Functions of Hydrothermarchaeota in Hydrothermal Sediment.</title>
        <authorList>
            <person name="Zhou Z."/>
            <person name="Liu Y."/>
            <person name="Xu W."/>
            <person name="Pan J."/>
            <person name="Luo Z.H."/>
            <person name="Li M."/>
        </authorList>
    </citation>
    <scope>NUCLEOTIDE SEQUENCE [LARGE SCALE GENOMIC DNA]</scope>
    <source>
        <strain evidence="15">SpSt-143</strain>
    </source>
</reference>
<evidence type="ECO:0000256" key="5">
    <source>
        <dbReference type="ARBA" id="ARBA00023002"/>
    </source>
</evidence>
<comment type="catalytic activity">
    <reaction evidence="10 12">
        <text>(S)-2,3,4,5-tetrahydrodipicolinate + NADP(+) + H2O = (2S,4S)-4-hydroxy-2,3,4,5-tetrahydrodipicolinate + NADPH + H(+)</text>
        <dbReference type="Rhea" id="RHEA:35331"/>
        <dbReference type="ChEBI" id="CHEBI:15377"/>
        <dbReference type="ChEBI" id="CHEBI:15378"/>
        <dbReference type="ChEBI" id="CHEBI:16845"/>
        <dbReference type="ChEBI" id="CHEBI:57783"/>
        <dbReference type="ChEBI" id="CHEBI:58349"/>
        <dbReference type="ChEBI" id="CHEBI:67139"/>
        <dbReference type="EC" id="1.17.1.8"/>
    </reaction>
</comment>
<feature type="binding site" evidence="12">
    <location>
        <begin position="102"/>
        <end position="105"/>
    </location>
    <ligand>
        <name>NAD(+)</name>
        <dbReference type="ChEBI" id="CHEBI:57540"/>
    </ligand>
</feature>
<dbReference type="UniPathway" id="UPA00034">
    <property type="reaction ID" value="UER00018"/>
</dbReference>
<dbReference type="SUPFAM" id="SSF55347">
    <property type="entry name" value="Glyceraldehyde-3-phosphate dehydrogenase-like, C-terminal domain"/>
    <property type="match status" value="1"/>
</dbReference>